<feature type="non-terminal residue" evidence="2">
    <location>
        <position position="64"/>
    </location>
</feature>
<evidence type="ECO:0000313" key="2">
    <source>
        <dbReference type="EMBL" id="POG78869.1"/>
    </source>
</evidence>
<dbReference type="EMBL" id="AUPC02000029">
    <property type="protein sequence ID" value="POG78869.1"/>
    <property type="molecule type" value="Genomic_DNA"/>
</dbReference>
<keyword evidence="1" id="KW-0472">Membrane</keyword>
<feature type="transmembrane region" description="Helical" evidence="1">
    <location>
        <begin position="28"/>
        <end position="54"/>
    </location>
</feature>
<evidence type="ECO:0000313" key="3">
    <source>
        <dbReference type="Proteomes" id="UP000018888"/>
    </source>
</evidence>
<dbReference type="AlphaFoldDB" id="A0A2P4QMK3"/>
<sequence>MMIKKKNFFLIILSNFNCSTIQLFNDSYFSTVLFFNCLTFQLFYFSTVLLYNWFTFQMSNCRLV</sequence>
<proteinExistence type="predicted"/>
<name>A0A2P4QMK3_RHIID</name>
<keyword evidence="1" id="KW-1133">Transmembrane helix</keyword>
<keyword evidence="3" id="KW-1185">Reference proteome</keyword>
<comment type="caution">
    <text evidence="2">The sequence shown here is derived from an EMBL/GenBank/DDBJ whole genome shotgun (WGS) entry which is preliminary data.</text>
</comment>
<organism evidence="2 3">
    <name type="scientific">Rhizophagus irregularis (strain DAOM 181602 / DAOM 197198 / MUCL 43194)</name>
    <name type="common">Arbuscular mycorrhizal fungus</name>
    <name type="synonym">Glomus intraradices</name>
    <dbReference type="NCBI Taxonomy" id="747089"/>
    <lineage>
        <taxon>Eukaryota</taxon>
        <taxon>Fungi</taxon>
        <taxon>Fungi incertae sedis</taxon>
        <taxon>Mucoromycota</taxon>
        <taxon>Glomeromycotina</taxon>
        <taxon>Glomeromycetes</taxon>
        <taxon>Glomerales</taxon>
        <taxon>Glomeraceae</taxon>
        <taxon>Rhizophagus</taxon>
    </lineage>
</organism>
<protein>
    <submittedName>
        <fullName evidence="2">Uncharacterized protein</fullName>
    </submittedName>
</protein>
<accession>A0A2P4QMK3</accession>
<reference evidence="2 3" key="1">
    <citation type="journal article" date="2013" name="Proc. Natl. Acad. Sci. U.S.A.">
        <title>Genome of an arbuscular mycorrhizal fungus provides insight into the oldest plant symbiosis.</title>
        <authorList>
            <person name="Tisserant E."/>
            <person name="Malbreil M."/>
            <person name="Kuo A."/>
            <person name="Kohler A."/>
            <person name="Symeonidi A."/>
            <person name="Balestrini R."/>
            <person name="Charron P."/>
            <person name="Duensing N."/>
            <person name="Frei Dit Frey N."/>
            <person name="Gianinazzi-Pearson V."/>
            <person name="Gilbert L.B."/>
            <person name="Handa Y."/>
            <person name="Herr J.R."/>
            <person name="Hijri M."/>
            <person name="Koul R."/>
            <person name="Kawaguchi M."/>
            <person name="Krajinski F."/>
            <person name="Lammers P.J."/>
            <person name="Masclaux F.G."/>
            <person name="Murat C."/>
            <person name="Morin E."/>
            <person name="Ndikumana S."/>
            <person name="Pagni M."/>
            <person name="Petitpierre D."/>
            <person name="Requena N."/>
            <person name="Rosikiewicz P."/>
            <person name="Riley R."/>
            <person name="Saito K."/>
            <person name="San Clemente H."/>
            <person name="Shapiro H."/>
            <person name="van Tuinen D."/>
            <person name="Becard G."/>
            <person name="Bonfante P."/>
            <person name="Paszkowski U."/>
            <person name="Shachar-Hill Y.Y."/>
            <person name="Tuskan G.A."/>
            <person name="Young P.W."/>
            <person name="Sanders I.R."/>
            <person name="Henrissat B."/>
            <person name="Rensing S.A."/>
            <person name="Grigoriev I.V."/>
            <person name="Corradi N."/>
            <person name="Roux C."/>
            <person name="Martin F."/>
        </authorList>
    </citation>
    <scope>NUCLEOTIDE SEQUENCE [LARGE SCALE GENOMIC DNA]</scope>
    <source>
        <strain evidence="2 3">DAOM 197198</strain>
    </source>
</reference>
<gene>
    <name evidence="2" type="ORF">GLOIN_2v1532770</name>
</gene>
<dbReference type="Proteomes" id="UP000018888">
    <property type="component" value="Unassembled WGS sequence"/>
</dbReference>
<reference evidence="2 3" key="2">
    <citation type="journal article" date="2018" name="New Phytol.">
        <title>High intraspecific genome diversity in the model arbuscular mycorrhizal symbiont Rhizophagus irregularis.</title>
        <authorList>
            <person name="Chen E.C.H."/>
            <person name="Morin E."/>
            <person name="Beaudet D."/>
            <person name="Noel J."/>
            <person name="Yildirir G."/>
            <person name="Ndikumana S."/>
            <person name="Charron P."/>
            <person name="St-Onge C."/>
            <person name="Giorgi J."/>
            <person name="Kruger M."/>
            <person name="Marton T."/>
            <person name="Ropars J."/>
            <person name="Grigoriev I.V."/>
            <person name="Hainaut M."/>
            <person name="Henrissat B."/>
            <person name="Roux C."/>
            <person name="Martin F."/>
            <person name="Corradi N."/>
        </authorList>
    </citation>
    <scope>NUCLEOTIDE SEQUENCE [LARGE SCALE GENOMIC DNA]</scope>
    <source>
        <strain evidence="2 3">DAOM 197198</strain>
    </source>
</reference>
<evidence type="ECO:0000256" key="1">
    <source>
        <dbReference type="SAM" id="Phobius"/>
    </source>
</evidence>
<keyword evidence="1" id="KW-0812">Transmembrane</keyword>